<dbReference type="EMBL" id="JBHUML010000002">
    <property type="protein sequence ID" value="MFD2705536.1"/>
    <property type="molecule type" value="Genomic_DNA"/>
</dbReference>
<feature type="domain" description="NERD" evidence="1">
    <location>
        <begin position="44"/>
        <end position="161"/>
    </location>
</feature>
<dbReference type="Proteomes" id="UP001597520">
    <property type="component" value="Unassembled WGS sequence"/>
</dbReference>
<dbReference type="Pfam" id="PF08378">
    <property type="entry name" value="NERD"/>
    <property type="match status" value="1"/>
</dbReference>
<evidence type="ECO:0000259" key="1">
    <source>
        <dbReference type="PROSITE" id="PS50965"/>
    </source>
</evidence>
<evidence type="ECO:0000313" key="3">
    <source>
        <dbReference type="Proteomes" id="UP001597520"/>
    </source>
</evidence>
<protein>
    <submittedName>
        <fullName evidence="2">Nuclease-related domain-containing protein</fullName>
    </submittedName>
</protein>
<proteinExistence type="predicted"/>
<accession>A0ABW5T0N6</accession>
<gene>
    <name evidence="2" type="ORF">ACFSUB_08650</name>
</gene>
<name>A0ABW5T0N6_9BACI</name>
<comment type="caution">
    <text evidence="2">The sequence shown here is derived from an EMBL/GenBank/DDBJ whole genome shotgun (WGS) entry which is preliminary data.</text>
</comment>
<keyword evidence="3" id="KW-1185">Reference proteome</keyword>
<evidence type="ECO:0000313" key="2">
    <source>
        <dbReference type="EMBL" id="MFD2705536.1"/>
    </source>
</evidence>
<dbReference type="RefSeq" id="WP_380712777.1">
    <property type="nucleotide sequence ID" value="NZ_JBHUML010000002.1"/>
</dbReference>
<sequence length="327" mass="38243">MIHLIKKERQIPWKIRKWEALLRRLPAAHPERAKLEEQLAISRAGYRGEASIDYYLAFLPPGDCYILHDLRLPGERDTFFQIDTLLITPHFLLILEVKNIAGTLYFDRDFQQIIRTLHDKEEAFPDPMLQLQRQQSQLQNWLIRHKLPQAPVPGFVVISNPSAVLKTDPAHRDIYHSIIRAAALPHTFDSLQKKYGAVTLTKQQMQKISRKLMKHHQDHIPDIPNEVDPRLLLSGVHCPDCYHLPLPRQRGRWYCRVCHSLHPRAHIPSLIDYLLLHKSTITNKEFRTFMKLESPDVAYKLLYHLDLPHSGFNKNRTYTLSLEALRG</sequence>
<dbReference type="PROSITE" id="PS50965">
    <property type="entry name" value="NERD"/>
    <property type="match status" value="1"/>
</dbReference>
<reference evidence="3" key="1">
    <citation type="journal article" date="2019" name="Int. J. Syst. Evol. Microbiol.">
        <title>The Global Catalogue of Microorganisms (GCM) 10K type strain sequencing project: providing services to taxonomists for standard genome sequencing and annotation.</title>
        <authorList>
            <consortium name="The Broad Institute Genomics Platform"/>
            <consortium name="The Broad Institute Genome Sequencing Center for Infectious Disease"/>
            <person name="Wu L."/>
            <person name="Ma J."/>
        </authorList>
    </citation>
    <scope>NUCLEOTIDE SEQUENCE [LARGE SCALE GENOMIC DNA]</scope>
    <source>
        <strain evidence="3">KCTC 33792</strain>
    </source>
</reference>
<dbReference type="InterPro" id="IPR011528">
    <property type="entry name" value="NERD"/>
</dbReference>
<organism evidence="2 3">
    <name type="scientific">Salibacterium lacus</name>
    <dbReference type="NCBI Taxonomy" id="1898109"/>
    <lineage>
        <taxon>Bacteria</taxon>
        <taxon>Bacillati</taxon>
        <taxon>Bacillota</taxon>
        <taxon>Bacilli</taxon>
        <taxon>Bacillales</taxon>
        <taxon>Bacillaceae</taxon>
    </lineage>
</organism>